<dbReference type="OrthoDB" id="9778774at2"/>
<protein>
    <submittedName>
        <fullName evidence="6">DNA-binding transcriptional regulator, LysR family</fullName>
    </submittedName>
</protein>
<evidence type="ECO:0000256" key="3">
    <source>
        <dbReference type="ARBA" id="ARBA00023125"/>
    </source>
</evidence>
<dbReference type="Pfam" id="PF00126">
    <property type="entry name" value="HTH_1"/>
    <property type="match status" value="1"/>
</dbReference>
<organism evidence="6 7">
    <name type="scientific">Lachnobacterium bovis DSM 14045</name>
    <dbReference type="NCBI Taxonomy" id="1122142"/>
    <lineage>
        <taxon>Bacteria</taxon>
        <taxon>Bacillati</taxon>
        <taxon>Bacillota</taxon>
        <taxon>Clostridia</taxon>
        <taxon>Lachnospirales</taxon>
        <taxon>Lachnospiraceae</taxon>
        <taxon>Lachnobacterium</taxon>
    </lineage>
</organism>
<dbReference type="PRINTS" id="PR00039">
    <property type="entry name" value="HTHLYSR"/>
</dbReference>
<feature type="domain" description="HTH lysR-type" evidence="5">
    <location>
        <begin position="9"/>
        <end position="60"/>
    </location>
</feature>
<dbReference type="Pfam" id="PF03466">
    <property type="entry name" value="LysR_substrate"/>
    <property type="match status" value="1"/>
</dbReference>
<dbReference type="FunFam" id="1.10.10.10:FF:000001">
    <property type="entry name" value="LysR family transcriptional regulator"/>
    <property type="match status" value="1"/>
</dbReference>
<dbReference type="CDD" id="cd05466">
    <property type="entry name" value="PBP2_LTTR_substrate"/>
    <property type="match status" value="1"/>
</dbReference>
<accession>A0A1H3FA67</accession>
<dbReference type="RefSeq" id="WP_074715260.1">
    <property type="nucleotide sequence ID" value="NZ_FNPG01000004.1"/>
</dbReference>
<dbReference type="InterPro" id="IPR036390">
    <property type="entry name" value="WH_DNA-bd_sf"/>
</dbReference>
<keyword evidence="7" id="KW-1185">Reference proteome</keyword>
<dbReference type="Proteomes" id="UP000183918">
    <property type="component" value="Unassembled WGS sequence"/>
</dbReference>
<dbReference type="eggNOG" id="COG0583">
    <property type="taxonomic scope" value="Bacteria"/>
</dbReference>
<keyword evidence="4" id="KW-0804">Transcription</keyword>
<evidence type="ECO:0000313" key="6">
    <source>
        <dbReference type="EMBL" id="SDX87840.1"/>
    </source>
</evidence>
<dbReference type="GO" id="GO:0003700">
    <property type="term" value="F:DNA-binding transcription factor activity"/>
    <property type="evidence" value="ECO:0007669"/>
    <property type="project" value="InterPro"/>
</dbReference>
<dbReference type="InterPro" id="IPR036388">
    <property type="entry name" value="WH-like_DNA-bd_sf"/>
</dbReference>
<evidence type="ECO:0000256" key="4">
    <source>
        <dbReference type="ARBA" id="ARBA00023163"/>
    </source>
</evidence>
<dbReference type="GO" id="GO:0000976">
    <property type="term" value="F:transcription cis-regulatory region binding"/>
    <property type="evidence" value="ECO:0007669"/>
    <property type="project" value="TreeGrafter"/>
</dbReference>
<gene>
    <name evidence="6" type="ORF">SAMN02910414_00215</name>
</gene>
<proteinExistence type="inferred from homology"/>
<dbReference type="PANTHER" id="PTHR30126:SF64">
    <property type="entry name" value="HTH-TYPE TRANSCRIPTIONAL REGULATOR CITR"/>
    <property type="match status" value="1"/>
</dbReference>
<dbReference type="Gene3D" id="1.10.10.10">
    <property type="entry name" value="Winged helix-like DNA-binding domain superfamily/Winged helix DNA-binding domain"/>
    <property type="match status" value="1"/>
</dbReference>
<dbReference type="AlphaFoldDB" id="A0A1H3FA67"/>
<keyword evidence="3 6" id="KW-0238">DNA-binding</keyword>
<keyword evidence="2" id="KW-0805">Transcription regulation</keyword>
<evidence type="ECO:0000256" key="2">
    <source>
        <dbReference type="ARBA" id="ARBA00023015"/>
    </source>
</evidence>
<evidence type="ECO:0000313" key="7">
    <source>
        <dbReference type="Proteomes" id="UP000183918"/>
    </source>
</evidence>
<dbReference type="Gene3D" id="3.40.190.290">
    <property type="match status" value="1"/>
</dbReference>
<name>A0A1H3FA67_9FIRM</name>
<sequence>MNQNLSSYRIFYTVANAGNISKAAKQLYISQPAISKSIQKLEETLGCKLFSRSSRGVILTEEGALIYTHVKEAFETLDIGEEKLRRSLELGMGHLKIGVSSTLCKSMLMPYLKAFIENNPHISISINCQSTNETLDLLDDNKVDIGLVGKPNNLRNIEFYPIAKIKDIFVAKPEYLKNLSERGIPKEKYLSNSTLMLLNKNNFSRQYINEYLRINHIDTSESIEITSLDLLTDFAKIGVGIACVIKNFVKTELENNELVEVPCDFKIPQREVGLVYRSNIKHSKALDEFISFCKTSHSENFKI</sequence>
<dbReference type="EMBL" id="FNPG01000004">
    <property type="protein sequence ID" value="SDX87840.1"/>
    <property type="molecule type" value="Genomic_DNA"/>
</dbReference>
<dbReference type="SUPFAM" id="SSF53850">
    <property type="entry name" value="Periplasmic binding protein-like II"/>
    <property type="match status" value="1"/>
</dbReference>
<dbReference type="SUPFAM" id="SSF46785">
    <property type="entry name" value="Winged helix' DNA-binding domain"/>
    <property type="match status" value="1"/>
</dbReference>
<dbReference type="STRING" id="1122142.SAMN02910414_00215"/>
<evidence type="ECO:0000259" key="5">
    <source>
        <dbReference type="PROSITE" id="PS50931"/>
    </source>
</evidence>
<dbReference type="InterPro" id="IPR000847">
    <property type="entry name" value="LysR_HTH_N"/>
</dbReference>
<reference evidence="6 7" key="1">
    <citation type="submission" date="2016-10" db="EMBL/GenBank/DDBJ databases">
        <authorList>
            <person name="de Groot N.N."/>
        </authorList>
    </citation>
    <scope>NUCLEOTIDE SEQUENCE [LARGE SCALE GENOMIC DNA]</scope>
    <source>
        <strain evidence="6 7">DSM 14045</strain>
    </source>
</reference>
<dbReference type="InterPro" id="IPR005119">
    <property type="entry name" value="LysR_subst-bd"/>
</dbReference>
<dbReference type="PROSITE" id="PS50931">
    <property type="entry name" value="HTH_LYSR"/>
    <property type="match status" value="1"/>
</dbReference>
<comment type="similarity">
    <text evidence="1">Belongs to the LysR transcriptional regulatory family.</text>
</comment>
<evidence type="ECO:0000256" key="1">
    <source>
        <dbReference type="ARBA" id="ARBA00009437"/>
    </source>
</evidence>
<dbReference type="PANTHER" id="PTHR30126">
    <property type="entry name" value="HTH-TYPE TRANSCRIPTIONAL REGULATOR"/>
    <property type="match status" value="1"/>
</dbReference>